<dbReference type="Proteomes" id="UP000287166">
    <property type="component" value="Unassembled WGS sequence"/>
</dbReference>
<dbReference type="RefSeq" id="XP_027609817.1">
    <property type="nucleotide sequence ID" value="XM_027754016.1"/>
</dbReference>
<accession>A0A401G9Q2</accession>
<dbReference type="EMBL" id="BFAD01000002">
    <property type="protein sequence ID" value="GBE78904.1"/>
    <property type="molecule type" value="Genomic_DNA"/>
</dbReference>
<gene>
    <name evidence="1" type="ORF">SCP_0201010</name>
</gene>
<organism evidence="1 2">
    <name type="scientific">Sparassis crispa</name>
    <dbReference type="NCBI Taxonomy" id="139825"/>
    <lineage>
        <taxon>Eukaryota</taxon>
        <taxon>Fungi</taxon>
        <taxon>Dikarya</taxon>
        <taxon>Basidiomycota</taxon>
        <taxon>Agaricomycotina</taxon>
        <taxon>Agaricomycetes</taxon>
        <taxon>Polyporales</taxon>
        <taxon>Sparassidaceae</taxon>
        <taxon>Sparassis</taxon>
    </lineage>
</organism>
<proteinExistence type="predicted"/>
<protein>
    <submittedName>
        <fullName evidence="1">Uncharacterized protein</fullName>
    </submittedName>
</protein>
<evidence type="ECO:0000313" key="2">
    <source>
        <dbReference type="Proteomes" id="UP000287166"/>
    </source>
</evidence>
<dbReference type="InParanoid" id="A0A401G9Q2"/>
<reference evidence="1 2" key="1">
    <citation type="journal article" date="2018" name="Sci. Rep.">
        <title>Genome sequence of the cauliflower mushroom Sparassis crispa (Hanabiratake) and its association with beneficial usage.</title>
        <authorList>
            <person name="Kiyama R."/>
            <person name="Furutani Y."/>
            <person name="Kawaguchi K."/>
            <person name="Nakanishi T."/>
        </authorList>
    </citation>
    <scope>NUCLEOTIDE SEQUENCE [LARGE SCALE GENOMIC DNA]</scope>
</reference>
<keyword evidence="2" id="KW-1185">Reference proteome</keyword>
<dbReference type="GeneID" id="38775821"/>
<sequence length="108" mass="11506">MLRHYRSHKSGSTSGILPPFGSIIGDADQLSSPAYISSPPVAFSSMSGTAPRGSPAYYWNDSDCEDVSESYIANDDDDSAPEEVNGSSTRARVGSCTLYGVGKELCRF</sequence>
<evidence type="ECO:0000313" key="1">
    <source>
        <dbReference type="EMBL" id="GBE78904.1"/>
    </source>
</evidence>
<name>A0A401G9Q2_9APHY</name>
<dbReference type="AlphaFoldDB" id="A0A401G9Q2"/>
<comment type="caution">
    <text evidence="1">The sequence shown here is derived from an EMBL/GenBank/DDBJ whole genome shotgun (WGS) entry which is preliminary data.</text>
</comment>